<proteinExistence type="inferred from homology"/>
<name>A0A0F0KKR1_9MICO</name>
<comment type="caution">
    <text evidence="2">The sequence shown here is derived from an EMBL/GenBank/DDBJ whole genome shotgun (WGS) entry which is preliminary data.</text>
</comment>
<protein>
    <recommendedName>
        <fullName evidence="1">ESAT-6-like protein</fullName>
    </recommendedName>
</protein>
<evidence type="ECO:0000313" key="3">
    <source>
        <dbReference type="Proteomes" id="UP000033725"/>
    </source>
</evidence>
<dbReference type="Pfam" id="PF06013">
    <property type="entry name" value="WXG100"/>
    <property type="match status" value="1"/>
</dbReference>
<comment type="similarity">
    <text evidence="1">Belongs to the WXG100 family.</text>
</comment>
<dbReference type="InterPro" id="IPR036689">
    <property type="entry name" value="ESAT-6-like_sf"/>
</dbReference>
<dbReference type="Proteomes" id="UP000033725">
    <property type="component" value="Unassembled WGS sequence"/>
</dbReference>
<dbReference type="EMBL" id="JYIV01000027">
    <property type="protein sequence ID" value="KJL21453.1"/>
    <property type="molecule type" value="Genomic_DNA"/>
</dbReference>
<dbReference type="PATRIC" id="fig|82380.10.peg.2482"/>
<accession>A0A0F0KKR1</accession>
<sequence>MQSMSVRPEQVNALAAQIRSGSQGIRSELDRLESEVGKLRASWDGAAQQAYDQAQAKWNRSLSEMQQLLTQIAGKTEEISGQYVQTDKSAAGRFGA</sequence>
<organism evidence="2 3">
    <name type="scientific">Microbacterium oxydans</name>
    <dbReference type="NCBI Taxonomy" id="82380"/>
    <lineage>
        <taxon>Bacteria</taxon>
        <taxon>Bacillati</taxon>
        <taxon>Actinomycetota</taxon>
        <taxon>Actinomycetes</taxon>
        <taxon>Micrococcales</taxon>
        <taxon>Microbacteriaceae</taxon>
        <taxon>Microbacterium</taxon>
    </lineage>
</organism>
<gene>
    <name evidence="2" type="ORF">RN51_02474</name>
</gene>
<dbReference type="AlphaFoldDB" id="A0A0F0KKR1"/>
<dbReference type="NCBIfam" id="TIGR03930">
    <property type="entry name" value="WXG100_ESAT6"/>
    <property type="match status" value="1"/>
</dbReference>
<dbReference type="SUPFAM" id="SSF140453">
    <property type="entry name" value="EsxAB dimer-like"/>
    <property type="match status" value="1"/>
</dbReference>
<dbReference type="InterPro" id="IPR010310">
    <property type="entry name" value="T7SS_ESAT-6-like"/>
</dbReference>
<evidence type="ECO:0000256" key="1">
    <source>
        <dbReference type="RuleBase" id="RU362001"/>
    </source>
</evidence>
<reference evidence="2 3" key="1">
    <citation type="submission" date="2015-02" db="EMBL/GenBank/DDBJ databases">
        <title>Draft genome sequences of ten Microbacterium spp. with emphasis on heavy metal contaminated environments.</title>
        <authorList>
            <person name="Corretto E."/>
        </authorList>
    </citation>
    <scope>NUCLEOTIDE SEQUENCE [LARGE SCALE GENOMIC DNA]</scope>
    <source>
        <strain evidence="2 3">BEL163</strain>
    </source>
</reference>
<dbReference type="Gene3D" id="1.10.287.1060">
    <property type="entry name" value="ESAT-6-like"/>
    <property type="match status" value="1"/>
</dbReference>
<evidence type="ECO:0000313" key="2">
    <source>
        <dbReference type="EMBL" id="KJL21453.1"/>
    </source>
</evidence>